<keyword evidence="3 5" id="KW-0479">Metal-binding</keyword>
<evidence type="ECO:0000313" key="7">
    <source>
        <dbReference type="EMBL" id="KDQ55719.1"/>
    </source>
</evidence>
<dbReference type="PANTHER" id="PTHR46015">
    <property type="entry name" value="ZGC:172121"/>
    <property type="match status" value="1"/>
</dbReference>
<reference evidence="8" key="1">
    <citation type="journal article" date="2014" name="Proc. Natl. Acad. Sci. U.S.A.">
        <title>Extensive sampling of basidiomycete genomes demonstrates inadequacy of the white-rot/brown-rot paradigm for wood decay fungi.</title>
        <authorList>
            <person name="Riley R."/>
            <person name="Salamov A.A."/>
            <person name="Brown D.W."/>
            <person name="Nagy L.G."/>
            <person name="Floudas D."/>
            <person name="Held B.W."/>
            <person name="Levasseur A."/>
            <person name="Lombard V."/>
            <person name="Morin E."/>
            <person name="Otillar R."/>
            <person name="Lindquist E.A."/>
            <person name="Sun H."/>
            <person name="LaButti K.M."/>
            <person name="Schmutz J."/>
            <person name="Jabbour D."/>
            <person name="Luo H."/>
            <person name="Baker S.E."/>
            <person name="Pisabarro A.G."/>
            <person name="Walton J.D."/>
            <person name="Blanchette R.A."/>
            <person name="Henrissat B."/>
            <person name="Martin F."/>
            <person name="Cullen D."/>
            <person name="Hibbett D.S."/>
            <person name="Grigoriev I.V."/>
        </authorList>
    </citation>
    <scope>NUCLEOTIDE SEQUENCE [LARGE SCALE GENOMIC DNA]</scope>
    <source>
        <strain evidence="8">MUCL 33604</strain>
    </source>
</reference>
<evidence type="ECO:0000313" key="8">
    <source>
        <dbReference type="Proteomes" id="UP000027265"/>
    </source>
</evidence>
<dbReference type="SUPFAM" id="SSF82282">
    <property type="entry name" value="Homocysteine S-methyltransferase"/>
    <property type="match status" value="1"/>
</dbReference>
<dbReference type="GO" id="GO:0046872">
    <property type="term" value="F:metal ion binding"/>
    <property type="evidence" value="ECO:0007669"/>
    <property type="project" value="UniProtKB-KW"/>
</dbReference>
<keyword evidence="8" id="KW-1185">Reference proteome</keyword>
<feature type="binding site" evidence="5">
    <location>
        <position position="359"/>
    </location>
    <ligand>
        <name>Zn(2+)</name>
        <dbReference type="ChEBI" id="CHEBI:29105"/>
    </ligand>
</feature>
<evidence type="ECO:0000256" key="2">
    <source>
        <dbReference type="ARBA" id="ARBA00022679"/>
    </source>
</evidence>
<keyword evidence="4 5" id="KW-0862">Zinc</keyword>
<dbReference type="HOGENOM" id="CLU_004914_3_2_1"/>
<dbReference type="InterPro" id="IPR003726">
    <property type="entry name" value="HCY_dom"/>
</dbReference>
<evidence type="ECO:0000256" key="1">
    <source>
        <dbReference type="ARBA" id="ARBA00022603"/>
    </source>
</evidence>
<dbReference type="AlphaFoldDB" id="A0A067PLM7"/>
<dbReference type="InterPro" id="IPR036589">
    <property type="entry name" value="HCY_dom_sf"/>
</dbReference>
<feature type="domain" description="Hcy-binding" evidence="6">
    <location>
        <begin position="1"/>
        <end position="374"/>
    </location>
</feature>
<dbReference type="InterPro" id="IPR051486">
    <property type="entry name" value="Hcy_S-methyltransferase"/>
</dbReference>
<keyword evidence="1 5" id="KW-0489">Methyltransferase</keyword>
<keyword evidence="2 5" id="KW-0808">Transferase</keyword>
<dbReference type="GO" id="GO:0008898">
    <property type="term" value="F:S-adenosylmethionine-homocysteine S-methyltransferase activity"/>
    <property type="evidence" value="ECO:0007669"/>
    <property type="project" value="TreeGrafter"/>
</dbReference>
<dbReference type="EMBL" id="KL197724">
    <property type="protein sequence ID" value="KDQ55719.1"/>
    <property type="molecule type" value="Genomic_DNA"/>
</dbReference>
<proteinExistence type="predicted"/>
<protein>
    <recommendedName>
        <fullName evidence="6">Hcy-binding domain-containing protein</fullName>
    </recommendedName>
</protein>
<dbReference type="Proteomes" id="UP000027265">
    <property type="component" value="Unassembled WGS sequence"/>
</dbReference>
<name>A0A067PLM7_9AGAM</name>
<dbReference type="GO" id="GO:0032259">
    <property type="term" value="P:methylation"/>
    <property type="evidence" value="ECO:0007669"/>
    <property type="project" value="UniProtKB-KW"/>
</dbReference>
<accession>A0A067PLM7</accession>
<dbReference type="STRING" id="933084.A0A067PLM7"/>
<evidence type="ECO:0000256" key="3">
    <source>
        <dbReference type="ARBA" id="ARBA00022723"/>
    </source>
</evidence>
<dbReference type="Gene3D" id="3.20.20.330">
    <property type="entry name" value="Homocysteine-binding-like domain"/>
    <property type="match status" value="1"/>
</dbReference>
<evidence type="ECO:0000259" key="6">
    <source>
        <dbReference type="PROSITE" id="PS50970"/>
    </source>
</evidence>
<dbReference type="PROSITE" id="PS50970">
    <property type="entry name" value="HCY"/>
    <property type="match status" value="1"/>
</dbReference>
<dbReference type="OrthoDB" id="261426at2759"/>
<sequence>MDQLFGPKKLVILDGGFGTTLEDVFHYDISHTPLWSARPIDLDPEVIINTHLAFLRTGARVILTSTYQCAFSTFERAGYTLTDAKRIMRKSVLLAQEARTRFLQERSDITSEDIKIALSLGPFGATLSPAQEFDGFYPPPYGPQGFVPDSGENRNAFNHLEQGGEGEAIDALAIFHEERLKVFLEDDEVWSKVDCVAFETVPLRREISAIRKAMAAVALNAKDGMKPWWISTVFPDGNFPAEKTPGGDRFSIQEVIQNVFQAGADEDGAIPDGFGINCTSLEFLASLIAEAEAALARISLSKRPWLVLYPNGGDTYDPASQTWNRQREVKGVTWAHDLVRIVNSGSQRDVWGGRIVGGCCRTGPAEIEALVRGFEFGL</sequence>
<evidence type="ECO:0000256" key="4">
    <source>
        <dbReference type="ARBA" id="ARBA00022833"/>
    </source>
</evidence>
<organism evidence="7 8">
    <name type="scientific">Jaapia argillacea MUCL 33604</name>
    <dbReference type="NCBI Taxonomy" id="933084"/>
    <lineage>
        <taxon>Eukaryota</taxon>
        <taxon>Fungi</taxon>
        <taxon>Dikarya</taxon>
        <taxon>Basidiomycota</taxon>
        <taxon>Agaricomycotina</taxon>
        <taxon>Agaricomycetes</taxon>
        <taxon>Agaricomycetidae</taxon>
        <taxon>Jaapiales</taxon>
        <taxon>Jaapiaceae</taxon>
        <taxon>Jaapia</taxon>
    </lineage>
</organism>
<dbReference type="InParanoid" id="A0A067PLM7"/>
<dbReference type="GO" id="GO:0033528">
    <property type="term" value="P:S-methylmethionine cycle"/>
    <property type="evidence" value="ECO:0007669"/>
    <property type="project" value="TreeGrafter"/>
</dbReference>
<feature type="binding site" evidence="5">
    <location>
        <position position="360"/>
    </location>
    <ligand>
        <name>Zn(2+)</name>
        <dbReference type="ChEBI" id="CHEBI:29105"/>
    </ligand>
</feature>
<gene>
    <name evidence="7" type="ORF">JAAARDRAFT_59698</name>
</gene>
<dbReference type="GO" id="GO:0009086">
    <property type="term" value="P:methionine biosynthetic process"/>
    <property type="evidence" value="ECO:0007669"/>
    <property type="project" value="TreeGrafter"/>
</dbReference>
<dbReference type="PANTHER" id="PTHR46015:SF1">
    <property type="entry name" value="HOMOCYSTEINE S-METHYLTRANSFERASE-LIKE ISOFORM 1"/>
    <property type="match status" value="1"/>
</dbReference>
<feature type="binding site" evidence="5">
    <location>
        <position position="278"/>
    </location>
    <ligand>
        <name>Zn(2+)</name>
        <dbReference type="ChEBI" id="CHEBI:29105"/>
    </ligand>
</feature>
<dbReference type="Pfam" id="PF02574">
    <property type="entry name" value="S-methyl_trans"/>
    <property type="match status" value="1"/>
</dbReference>
<comment type="cofactor">
    <cofactor evidence="5">
        <name>Zn(2+)</name>
        <dbReference type="ChEBI" id="CHEBI:29105"/>
    </cofactor>
</comment>
<evidence type="ECO:0000256" key="5">
    <source>
        <dbReference type="PROSITE-ProRule" id="PRU00333"/>
    </source>
</evidence>